<dbReference type="InterPro" id="IPR008490">
    <property type="entry name" value="Transposase_InsH_N"/>
</dbReference>
<dbReference type="EMBL" id="ACVA01000020">
    <property type="protein sequence ID" value="EEX19100.1"/>
    <property type="molecule type" value="Genomic_DNA"/>
</dbReference>
<organism evidence="2 3">
    <name type="scientific">Prevotella veroralis F0319</name>
    <dbReference type="NCBI Taxonomy" id="649761"/>
    <lineage>
        <taxon>Bacteria</taxon>
        <taxon>Pseudomonadati</taxon>
        <taxon>Bacteroidota</taxon>
        <taxon>Bacteroidia</taxon>
        <taxon>Bacteroidales</taxon>
        <taxon>Prevotellaceae</taxon>
        <taxon>Prevotella</taxon>
    </lineage>
</organism>
<dbReference type="PANTHER" id="PTHR33408">
    <property type="entry name" value="TRANSPOSASE"/>
    <property type="match status" value="1"/>
</dbReference>
<evidence type="ECO:0000313" key="2">
    <source>
        <dbReference type="EMBL" id="EEX19100.1"/>
    </source>
</evidence>
<dbReference type="PANTHER" id="PTHR33408:SF2">
    <property type="entry name" value="TRANSPOSASE DDE DOMAIN-CONTAINING PROTEIN"/>
    <property type="match status" value="1"/>
</dbReference>
<dbReference type="eggNOG" id="COG3666">
    <property type="taxonomic scope" value="Bacteria"/>
</dbReference>
<gene>
    <name evidence="2" type="ORF">HMPREF0973_01007</name>
</gene>
<dbReference type="Proteomes" id="UP000003327">
    <property type="component" value="Unassembled WGS sequence"/>
</dbReference>
<evidence type="ECO:0000259" key="1">
    <source>
        <dbReference type="Pfam" id="PF05598"/>
    </source>
</evidence>
<keyword evidence="3" id="KW-1185">Reference proteome</keyword>
<feature type="non-terminal residue" evidence="2">
    <location>
        <position position="201"/>
    </location>
</feature>
<protein>
    <recommendedName>
        <fullName evidence="1">Transposase InsH N-terminal domain-containing protein</fullName>
    </recommendedName>
</protein>
<sequence>MLILYLRNTYVIRGCVKIATHSFLCTKPRLSQARALLFPKVFVPLGIQKNLIMPKVHFRSYIHKKMILFPQRIDKDIAEDDPVRLLDALVDNLMLDNVYKLYKPSGRKPYHPQMMLKVILYAYMNNIYSCRRIESLLKRDIHFIYLAGYEQPDFITINRFRNRVKKEINNIFTQVVLVLAAKGLISLDVEYIDGTKNRNRK</sequence>
<dbReference type="Pfam" id="PF05598">
    <property type="entry name" value="DUF772"/>
    <property type="match status" value="1"/>
</dbReference>
<dbReference type="AlphaFoldDB" id="C9MN22"/>
<feature type="domain" description="Transposase InsH N-terminal" evidence="1">
    <location>
        <begin position="72"/>
        <end position="163"/>
    </location>
</feature>
<accession>C9MN22</accession>
<reference evidence="2 3" key="1">
    <citation type="submission" date="2009-09" db="EMBL/GenBank/DDBJ databases">
        <authorList>
            <person name="Weinstock G."/>
            <person name="Sodergren E."/>
            <person name="Clifton S."/>
            <person name="Fulton L."/>
            <person name="Fulton B."/>
            <person name="Courtney L."/>
            <person name="Fronick C."/>
            <person name="Harrison M."/>
            <person name="Strong C."/>
            <person name="Farmer C."/>
            <person name="Delahaunty K."/>
            <person name="Markovic C."/>
            <person name="Hall O."/>
            <person name="Minx P."/>
            <person name="Tomlinson C."/>
            <person name="Mitreva M."/>
            <person name="Nelson J."/>
            <person name="Hou S."/>
            <person name="Wollam A."/>
            <person name="Pepin K.H."/>
            <person name="Johnson M."/>
            <person name="Bhonagiri V."/>
            <person name="Nash W.E."/>
            <person name="Warren W."/>
            <person name="Chinwalla A."/>
            <person name="Mardis E.R."/>
            <person name="Wilson R.K."/>
        </authorList>
    </citation>
    <scope>NUCLEOTIDE SEQUENCE [LARGE SCALE GENOMIC DNA]</scope>
    <source>
        <strain evidence="2 3">F0319</strain>
    </source>
</reference>
<name>C9MN22_9BACT</name>
<comment type="caution">
    <text evidence="2">The sequence shown here is derived from an EMBL/GenBank/DDBJ whole genome shotgun (WGS) entry which is preliminary data.</text>
</comment>
<evidence type="ECO:0000313" key="3">
    <source>
        <dbReference type="Proteomes" id="UP000003327"/>
    </source>
</evidence>
<dbReference type="HOGENOM" id="CLU_021293_1_1_10"/>
<proteinExistence type="predicted"/>